<feature type="region of interest" description="Disordered" evidence="5">
    <location>
        <begin position="1"/>
        <end position="79"/>
    </location>
</feature>
<proteinExistence type="inferred from homology"/>
<dbReference type="Gene3D" id="3.90.550.10">
    <property type="entry name" value="Spore Coat Polysaccharide Biosynthesis Protein SpsA, Chain A"/>
    <property type="match status" value="1"/>
</dbReference>
<dbReference type="InterPro" id="IPR001173">
    <property type="entry name" value="Glyco_trans_2-like"/>
</dbReference>
<sequence length="377" mass="42159">MASLVACPAAAGSHRPPPPAGRDDPGPCRPLPPAPQCRAHRRQEPRAAHRRRPREPSRVGPRRRHRLLTWGPGRRGPDGTVARVTTAVRPRVGAVVLTQGKRPAELRAALESVLAQEGVDVEVVCVGNGWEPTGLPDGVATVALPENLGIPAGRNAGVPHVAGDLLLFVDDDARLADTDFLARAAALFAADPRLGVVQPRVESPGEEAPTRWIPRMRKGDPTRSSPVFSLWEGVLVARRTAFDAAGRWGDEYFYAHEGIELAWRVWDAGYEVWYRGDLSCEHPAIDPARHDYYYRLNARNRVWLARRNLRWPFTWAYVATWTAVAVVRGVRSAGGRRSLRPWFAGWREGWRTDPGPRRPMRWRTVLVMTRRWRPPVV</sequence>
<organism evidence="7 8">
    <name type="scientific">Mumia zhuanghuii</name>
    <dbReference type="NCBI Taxonomy" id="2585211"/>
    <lineage>
        <taxon>Bacteria</taxon>
        <taxon>Bacillati</taxon>
        <taxon>Actinomycetota</taxon>
        <taxon>Actinomycetes</taxon>
        <taxon>Propionibacteriales</taxon>
        <taxon>Nocardioidaceae</taxon>
        <taxon>Mumia</taxon>
    </lineage>
</organism>
<feature type="domain" description="Glycosyltransferase 2-like" evidence="6">
    <location>
        <begin position="102"/>
        <end position="216"/>
    </location>
</feature>
<evidence type="ECO:0000256" key="5">
    <source>
        <dbReference type="SAM" id="MobiDB-lite"/>
    </source>
</evidence>
<dbReference type="AlphaFoldDB" id="A0A5Q6S006"/>
<dbReference type="PANTHER" id="PTHR43179">
    <property type="entry name" value="RHAMNOSYLTRANSFERASE WBBL"/>
    <property type="match status" value="1"/>
</dbReference>
<keyword evidence="3" id="KW-0328">Glycosyltransferase</keyword>
<evidence type="ECO:0000256" key="2">
    <source>
        <dbReference type="ARBA" id="ARBA00006739"/>
    </source>
</evidence>
<evidence type="ECO:0000256" key="4">
    <source>
        <dbReference type="ARBA" id="ARBA00022679"/>
    </source>
</evidence>
<accession>A0A5Q6S006</accession>
<comment type="caution">
    <text evidence="7">The sequence shown here is derived from an EMBL/GenBank/DDBJ whole genome shotgun (WGS) entry which is preliminary data.</text>
</comment>
<name>A0A5Q6S006_9ACTN</name>
<evidence type="ECO:0000256" key="1">
    <source>
        <dbReference type="ARBA" id="ARBA00004776"/>
    </source>
</evidence>
<evidence type="ECO:0000313" key="8">
    <source>
        <dbReference type="Proteomes" id="UP000307768"/>
    </source>
</evidence>
<dbReference type="PANTHER" id="PTHR43179:SF12">
    <property type="entry name" value="GALACTOFURANOSYLTRANSFERASE GLFT2"/>
    <property type="match status" value="1"/>
</dbReference>
<reference evidence="7 8" key="1">
    <citation type="submission" date="2019-09" db="EMBL/GenBank/DDBJ databases">
        <title>Mumia zhuanghuii sp. nov. isolated from the intestinal contents of plateau pika (Ochotona curzoniae) in the Qinghai-Tibet plateau of China.</title>
        <authorList>
            <person name="Tian Z."/>
        </authorList>
    </citation>
    <scope>NUCLEOTIDE SEQUENCE [LARGE SCALE GENOMIC DNA]</scope>
    <source>
        <strain evidence="8">350</strain>
    </source>
</reference>
<dbReference type="SUPFAM" id="SSF53448">
    <property type="entry name" value="Nucleotide-diphospho-sugar transferases"/>
    <property type="match status" value="1"/>
</dbReference>
<dbReference type="OrthoDB" id="5174363at2"/>
<dbReference type="Proteomes" id="UP000307768">
    <property type="component" value="Unassembled WGS sequence"/>
</dbReference>
<comment type="pathway">
    <text evidence="1">Cell wall biogenesis; cell wall polysaccharide biosynthesis.</text>
</comment>
<keyword evidence="4 7" id="KW-0808">Transferase</keyword>
<evidence type="ECO:0000256" key="3">
    <source>
        <dbReference type="ARBA" id="ARBA00022676"/>
    </source>
</evidence>
<protein>
    <submittedName>
        <fullName evidence="7">Glycosyltransferase family 2 protein</fullName>
    </submittedName>
</protein>
<gene>
    <name evidence="7" type="ORF">FE697_008970</name>
</gene>
<dbReference type="Pfam" id="PF00535">
    <property type="entry name" value="Glycos_transf_2"/>
    <property type="match status" value="1"/>
</dbReference>
<evidence type="ECO:0000259" key="6">
    <source>
        <dbReference type="Pfam" id="PF00535"/>
    </source>
</evidence>
<comment type="similarity">
    <text evidence="2">Belongs to the glycosyltransferase 2 family.</text>
</comment>
<dbReference type="InterPro" id="IPR029044">
    <property type="entry name" value="Nucleotide-diphossugar_trans"/>
</dbReference>
<evidence type="ECO:0000313" key="7">
    <source>
        <dbReference type="EMBL" id="KAA1423696.1"/>
    </source>
</evidence>
<dbReference type="GO" id="GO:0016757">
    <property type="term" value="F:glycosyltransferase activity"/>
    <property type="evidence" value="ECO:0007669"/>
    <property type="project" value="UniProtKB-KW"/>
</dbReference>
<dbReference type="EMBL" id="VDFQ02000002">
    <property type="protein sequence ID" value="KAA1423696.1"/>
    <property type="molecule type" value="Genomic_DNA"/>
</dbReference>